<protein>
    <submittedName>
        <fullName evidence="1">Uncharacterized protein</fullName>
    </submittedName>
</protein>
<name>A0A0W0FBN2_MONRR</name>
<dbReference type="Proteomes" id="UP000054988">
    <property type="component" value="Unassembled WGS sequence"/>
</dbReference>
<dbReference type="EMBL" id="LATX01002146">
    <property type="protein sequence ID" value="KTB33718.1"/>
    <property type="molecule type" value="Genomic_DNA"/>
</dbReference>
<organism evidence="1 2">
    <name type="scientific">Moniliophthora roreri</name>
    <name type="common">Frosty pod rot fungus</name>
    <name type="synonym">Monilia roreri</name>
    <dbReference type="NCBI Taxonomy" id="221103"/>
    <lineage>
        <taxon>Eukaryota</taxon>
        <taxon>Fungi</taxon>
        <taxon>Dikarya</taxon>
        <taxon>Basidiomycota</taxon>
        <taxon>Agaricomycotina</taxon>
        <taxon>Agaricomycetes</taxon>
        <taxon>Agaricomycetidae</taxon>
        <taxon>Agaricales</taxon>
        <taxon>Marasmiineae</taxon>
        <taxon>Marasmiaceae</taxon>
        <taxon>Moniliophthora</taxon>
    </lineage>
</organism>
<sequence>MEESVLKNVDSSS</sequence>
<reference evidence="1 2" key="1">
    <citation type="submission" date="2015-12" db="EMBL/GenBank/DDBJ databases">
        <title>Draft genome sequence of Moniliophthora roreri, the causal agent of frosty pod rot of cacao.</title>
        <authorList>
            <person name="Aime M.C."/>
            <person name="Diaz-Valderrama J.R."/>
            <person name="Kijpornyongpan T."/>
            <person name="Phillips-Mora W."/>
        </authorList>
    </citation>
    <scope>NUCLEOTIDE SEQUENCE [LARGE SCALE GENOMIC DNA]</scope>
    <source>
        <strain evidence="1 2">MCA 2952</strain>
    </source>
</reference>
<gene>
    <name evidence="1" type="ORF">WG66_13703</name>
</gene>
<proteinExistence type="predicted"/>
<evidence type="ECO:0000313" key="2">
    <source>
        <dbReference type="Proteomes" id="UP000054988"/>
    </source>
</evidence>
<evidence type="ECO:0000313" key="1">
    <source>
        <dbReference type="EMBL" id="KTB33718.1"/>
    </source>
</evidence>
<comment type="caution">
    <text evidence="1">The sequence shown here is derived from an EMBL/GenBank/DDBJ whole genome shotgun (WGS) entry which is preliminary data.</text>
</comment>
<accession>A0A0W0FBN2</accession>